<dbReference type="Pfam" id="PF00059">
    <property type="entry name" value="Lectin_C"/>
    <property type="match status" value="1"/>
</dbReference>
<feature type="region of interest" description="Disordered" evidence="1">
    <location>
        <begin position="278"/>
        <end position="297"/>
    </location>
</feature>
<feature type="signal peptide" evidence="2">
    <location>
        <begin position="1"/>
        <end position="21"/>
    </location>
</feature>
<keyword evidence="2" id="KW-0732">Signal</keyword>
<reference evidence="4" key="1">
    <citation type="submission" date="2018-11" db="EMBL/GenBank/DDBJ databases">
        <authorList>
            <person name="Alioto T."/>
            <person name="Alioto T."/>
        </authorList>
    </citation>
    <scope>NUCLEOTIDE SEQUENCE</scope>
</reference>
<dbReference type="Proteomes" id="UP000596742">
    <property type="component" value="Unassembled WGS sequence"/>
</dbReference>
<feature type="domain" description="C-type lectin" evidence="3">
    <location>
        <begin position="332"/>
        <end position="444"/>
    </location>
</feature>
<gene>
    <name evidence="4" type="ORF">MGAL_10B083503</name>
</gene>
<dbReference type="Gene3D" id="3.10.100.10">
    <property type="entry name" value="Mannose-Binding Protein A, subunit A"/>
    <property type="match status" value="1"/>
</dbReference>
<evidence type="ECO:0000256" key="1">
    <source>
        <dbReference type="SAM" id="MobiDB-lite"/>
    </source>
</evidence>
<protein>
    <recommendedName>
        <fullName evidence="3">C-type lectin domain-containing protein</fullName>
    </recommendedName>
</protein>
<evidence type="ECO:0000313" key="5">
    <source>
        <dbReference type="Proteomes" id="UP000596742"/>
    </source>
</evidence>
<dbReference type="SUPFAM" id="SSF56436">
    <property type="entry name" value="C-type lectin-like"/>
    <property type="match status" value="1"/>
</dbReference>
<dbReference type="InterPro" id="IPR016187">
    <property type="entry name" value="CTDL_fold"/>
</dbReference>
<dbReference type="InterPro" id="IPR016186">
    <property type="entry name" value="C-type_lectin-like/link_sf"/>
</dbReference>
<evidence type="ECO:0000259" key="3">
    <source>
        <dbReference type="PROSITE" id="PS50041"/>
    </source>
</evidence>
<feature type="region of interest" description="Disordered" evidence="1">
    <location>
        <begin position="250"/>
        <end position="273"/>
    </location>
</feature>
<accession>A0A8B6FRH0</accession>
<keyword evidence="5" id="KW-1185">Reference proteome</keyword>
<comment type="caution">
    <text evidence="4">The sequence shown here is derived from an EMBL/GenBank/DDBJ whole genome shotgun (WGS) entry which is preliminary data.</text>
</comment>
<dbReference type="AlphaFoldDB" id="A0A8B6FRH0"/>
<dbReference type="OrthoDB" id="6162518at2759"/>
<dbReference type="InterPro" id="IPR050111">
    <property type="entry name" value="C-type_lectin/snaclec_domain"/>
</dbReference>
<dbReference type="PANTHER" id="PTHR22803">
    <property type="entry name" value="MANNOSE, PHOSPHOLIPASE, LECTIN RECEPTOR RELATED"/>
    <property type="match status" value="1"/>
</dbReference>
<feature type="chain" id="PRO_5032805725" description="C-type lectin domain-containing protein" evidence="2">
    <location>
        <begin position="22"/>
        <end position="464"/>
    </location>
</feature>
<evidence type="ECO:0000256" key="2">
    <source>
        <dbReference type="SAM" id="SignalP"/>
    </source>
</evidence>
<sequence length="464" mass="50583">MLLVLGCVVLVAASWFPTGTALTCFHCDQIPFPRDCKTVVKCGDHEECYAERIITDDGNAYFNTGCRDKQRCLASPPGKRAVARRQNSFETIVCDTCCSDDHCNYGGCGADPLPAKDQRGPICYACALMKKPDQCNQVNLCSRDELCEVLKTPHPLFDVTYTAKCGAKALCDRLSGLSHTFGRSLDHVDAVSEMNKRGFSLCFRCCKGDLCNLGCTVPNVTTIATTATTTVTPVSTSTIIPSTTSTAASTTSGTTITSTTPTPMSTTVLSSSSSQMSTTGMSTMASTSPTTTTAVTTPVTTPVSTTMLSTTPNTTSANNATNHGCLPEYIYYGASCYYFSKSSLYWEPAKKFCLDHGSDLVIINDATENNLIVQHLKQLVAQHLLPSDLWGFYIGAHLVNGKWKWVDNSTVTYTDWATGEPDHLTSQIYGSMYIPSSTFYNYQWATHKDMYTTQYFICEFKPIP</sequence>
<organism evidence="4 5">
    <name type="scientific">Mytilus galloprovincialis</name>
    <name type="common">Mediterranean mussel</name>
    <dbReference type="NCBI Taxonomy" id="29158"/>
    <lineage>
        <taxon>Eukaryota</taxon>
        <taxon>Metazoa</taxon>
        <taxon>Spiralia</taxon>
        <taxon>Lophotrochozoa</taxon>
        <taxon>Mollusca</taxon>
        <taxon>Bivalvia</taxon>
        <taxon>Autobranchia</taxon>
        <taxon>Pteriomorphia</taxon>
        <taxon>Mytilida</taxon>
        <taxon>Mytiloidea</taxon>
        <taxon>Mytilidae</taxon>
        <taxon>Mytilinae</taxon>
        <taxon>Mytilus</taxon>
    </lineage>
</organism>
<dbReference type="SMART" id="SM00034">
    <property type="entry name" value="CLECT"/>
    <property type="match status" value="1"/>
</dbReference>
<dbReference type="PROSITE" id="PS50041">
    <property type="entry name" value="C_TYPE_LECTIN_2"/>
    <property type="match status" value="1"/>
</dbReference>
<evidence type="ECO:0000313" key="4">
    <source>
        <dbReference type="EMBL" id="VDI54195.1"/>
    </source>
</evidence>
<dbReference type="EMBL" id="UYJE01007376">
    <property type="protein sequence ID" value="VDI54195.1"/>
    <property type="molecule type" value="Genomic_DNA"/>
</dbReference>
<proteinExistence type="predicted"/>
<dbReference type="InterPro" id="IPR001304">
    <property type="entry name" value="C-type_lectin-like"/>
</dbReference>
<name>A0A8B6FRH0_MYTGA</name>